<proteinExistence type="predicted"/>
<accession>A0A1I0M0S0</accession>
<dbReference type="Proteomes" id="UP000182125">
    <property type="component" value="Unassembled WGS sequence"/>
</dbReference>
<dbReference type="OrthoDB" id="95610at2157"/>
<evidence type="ECO:0000313" key="1">
    <source>
        <dbReference type="EMBL" id="SEV81997.1"/>
    </source>
</evidence>
<gene>
    <name evidence="1" type="ORF">SAMN05216170_0109</name>
</gene>
<dbReference type="RefSeq" id="WP_157628423.1">
    <property type="nucleotide sequence ID" value="NZ_CP015105.1"/>
</dbReference>
<reference evidence="2" key="1">
    <citation type="submission" date="2016-10" db="EMBL/GenBank/DDBJ databases">
        <authorList>
            <person name="Varghese N."/>
            <person name="Submissions S."/>
        </authorList>
    </citation>
    <scope>NUCLEOTIDE SEQUENCE [LARGE SCALE GENOMIC DNA]</scope>
    <source>
        <strain evidence="2">OGL-20</strain>
    </source>
</reference>
<organism evidence="1 2">
    <name type="scientific">Thermococcus thioreducens</name>
    <dbReference type="NCBI Taxonomy" id="277988"/>
    <lineage>
        <taxon>Archaea</taxon>
        <taxon>Methanobacteriati</taxon>
        <taxon>Methanobacteriota</taxon>
        <taxon>Thermococci</taxon>
        <taxon>Thermococcales</taxon>
        <taxon>Thermococcaceae</taxon>
        <taxon>Thermococcus</taxon>
    </lineage>
</organism>
<sequence length="48" mass="5428">MNLGRAVKALLRINSGFAIVRINSLGKVYPGKTSVDVLELFRRKLRKK</sequence>
<evidence type="ECO:0000313" key="2">
    <source>
        <dbReference type="Proteomes" id="UP000182125"/>
    </source>
</evidence>
<dbReference type="AlphaFoldDB" id="A0A1I0M0S0"/>
<dbReference type="GeneID" id="43371854"/>
<dbReference type="EMBL" id="FOIW01000001">
    <property type="protein sequence ID" value="SEV81997.1"/>
    <property type="molecule type" value="Genomic_DNA"/>
</dbReference>
<name>A0A1I0M0S0_9EURY</name>
<protein>
    <submittedName>
        <fullName evidence="1">Uncharacterized protein</fullName>
    </submittedName>
</protein>